<accession>A7EBC9</accession>
<evidence type="ECO:0000313" key="1">
    <source>
        <dbReference type="EMBL" id="EDN99757.1"/>
    </source>
</evidence>
<dbReference type="HOGENOM" id="CLU_2777447_0_0_1"/>
<dbReference type="RefSeq" id="XP_001596395.1">
    <property type="nucleotide sequence ID" value="XM_001596345.1"/>
</dbReference>
<name>A7EBC9_SCLS1</name>
<reference evidence="2" key="1">
    <citation type="journal article" date="2011" name="PLoS Genet.">
        <title>Genomic analysis of the necrotrophic fungal pathogens Sclerotinia sclerotiorum and Botrytis cinerea.</title>
        <authorList>
            <person name="Amselem J."/>
            <person name="Cuomo C.A."/>
            <person name="van Kan J.A."/>
            <person name="Viaud M."/>
            <person name="Benito E.P."/>
            <person name="Couloux A."/>
            <person name="Coutinho P.M."/>
            <person name="de Vries R.P."/>
            <person name="Dyer P.S."/>
            <person name="Fillinger S."/>
            <person name="Fournier E."/>
            <person name="Gout L."/>
            <person name="Hahn M."/>
            <person name="Kohn L."/>
            <person name="Lapalu N."/>
            <person name="Plummer K.M."/>
            <person name="Pradier J.M."/>
            <person name="Quevillon E."/>
            <person name="Sharon A."/>
            <person name="Simon A."/>
            <person name="ten Have A."/>
            <person name="Tudzynski B."/>
            <person name="Tudzynski P."/>
            <person name="Wincker P."/>
            <person name="Andrew M."/>
            <person name="Anthouard V."/>
            <person name="Beever R.E."/>
            <person name="Beffa R."/>
            <person name="Benoit I."/>
            <person name="Bouzid O."/>
            <person name="Brault B."/>
            <person name="Chen Z."/>
            <person name="Choquer M."/>
            <person name="Collemare J."/>
            <person name="Cotton P."/>
            <person name="Danchin E.G."/>
            <person name="Da Silva C."/>
            <person name="Gautier A."/>
            <person name="Giraud C."/>
            <person name="Giraud T."/>
            <person name="Gonzalez C."/>
            <person name="Grossetete S."/>
            <person name="Guldener U."/>
            <person name="Henrissat B."/>
            <person name="Howlett B.J."/>
            <person name="Kodira C."/>
            <person name="Kretschmer M."/>
            <person name="Lappartient A."/>
            <person name="Leroch M."/>
            <person name="Levis C."/>
            <person name="Mauceli E."/>
            <person name="Neuveglise C."/>
            <person name="Oeser B."/>
            <person name="Pearson M."/>
            <person name="Poulain J."/>
            <person name="Poussereau N."/>
            <person name="Quesneville H."/>
            <person name="Rascle C."/>
            <person name="Schumacher J."/>
            <person name="Segurens B."/>
            <person name="Sexton A."/>
            <person name="Silva E."/>
            <person name="Sirven C."/>
            <person name="Soanes D.M."/>
            <person name="Talbot N.J."/>
            <person name="Templeton M."/>
            <person name="Yandava C."/>
            <person name="Yarden O."/>
            <person name="Zeng Q."/>
            <person name="Rollins J.A."/>
            <person name="Lebrun M.H."/>
            <person name="Dickman M."/>
        </authorList>
    </citation>
    <scope>NUCLEOTIDE SEQUENCE [LARGE SCALE GENOMIC DNA]</scope>
    <source>
        <strain evidence="2">ATCC 18683 / 1980 / Ss-1</strain>
    </source>
</reference>
<protein>
    <submittedName>
        <fullName evidence="1">Uncharacterized protein</fullName>
    </submittedName>
</protein>
<proteinExistence type="predicted"/>
<dbReference type="KEGG" id="ssl:SS1G_02615"/>
<gene>
    <name evidence="1" type="ORF">SS1G_02615</name>
</gene>
<dbReference type="EMBL" id="CH476623">
    <property type="protein sequence ID" value="EDN99757.1"/>
    <property type="molecule type" value="Genomic_DNA"/>
</dbReference>
<sequence>MLGGIRVPTTTSTAVYNGAKKSENSFTHCIHSDICASVHLLSTTEVFKYINLKIKNLLPETLQPSIYNV</sequence>
<dbReference type="InParanoid" id="A7EBC9"/>
<organism evidence="1 2">
    <name type="scientific">Sclerotinia sclerotiorum (strain ATCC 18683 / 1980 / Ss-1)</name>
    <name type="common">White mold</name>
    <name type="synonym">Whetzelinia sclerotiorum</name>
    <dbReference type="NCBI Taxonomy" id="665079"/>
    <lineage>
        <taxon>Eukaryota</taxon>
        <taxon>Fungi</taxon>
        <taxon>Dikarya</taxon>
        <taxon>Ascomycota</taxon>
        <taxon>Pezizomycotina</taxon>
        <taxon>Leotiomycetes</taxon>
        <taxon>Helotiales</taxon>
        <taxon>Sclerotiniaceae</taxon>
        <taxon>Sclerotinia</taxon>
    </lineage>
</organism>
<dbReference type="AlphaFoldDB" id="A7EBC9"/>
<evidence type="ECO:0000313" key="2">
    <source>
        <dbReference type="Proteomes" id="UP000001312"/>
    </source>
</evidence>
<dbReference type="GeneID" id="5492156"/>
<keyword evidence="2" id="KW-1185">Reference proteome</keyword>
<dbReference type="Proteomes" id="UP000001312">
    <property type="component" value="Unassembled WGS sequence"/>
</dbReference>